<comment type="caution">
    <text evidence="1">The sequence shown here is derived from an EMBL/GenBank/DDBJ whole genome shotgun (WGS) entry which is preliminary data.</text>
</comment>
<dbReference type="PANTHER" id="PTHR35370">
    <property type="entry name" value="CYTOPLASMIC PROTEIN-RELATED-RELATED"/>
    <property type="match status" value="1"/>
</dbReference>
<dbReference type="PIRSF" id="PIRSF028304">
    <property type="entry name" value="UCP028304"/>
    <property type="match status" value="1"/>
</dbReference>
<dbReference type="InterPro" id="IPR010272">
    <property type="entry name" value="T6SS_TssF"/>
</dbReference>
<reference evidence="2" key="1">
    <citation type="journal article" date="2017" name="Proc. Natl. Acad. Sci. U.S.A.">
        <title>Simulation of Deepwater Horizon oil plume reveals substrate specialization within a complex community of hydrocarbon degraders.</title>
        <authorList>
            <person name="Hu P."/>
            <person name="Dubinsky E.A."/>
            <person name="Probst A.J."/>
            <person name="Wang J."/>
            <person name="Sieber C.M.K."/>
            <person name="Tom L.M."/>
            <person name="Gardinali P."/>
            <person name="Banfield J.F."/>
            <person name="Atlas R.M."/>
            <person name="Andersen G.L."/>
        </authorList>
    </citation>
    <scope>NUCLEOTIDE SEQUENCE [LARGE SCALE GENOMIC DNA]</scope>
</reference>
<evidence type="ECO:0008006" key="3">
    <source>
        <dbReference type="Google" id="ProtNLM"/>
    </source>
</evidence>
<gene>
    <name evidence="1" type="ORF">A9R00_12055</name>
</gene>
<dbReference type="NCBIfam" id="TIGR03359">
    <property type="entry name" value="VI_chp_6"/>
    <property type="match status" value="1"/>
</dbReference>
<name>A0A1Y5HJU0_OLEAN</name>
<evidence type="ECO:0000313" key="2">
    <source>
        <dbReference type="Proteomes" id="UP000227088"/>
    </source>
</evidence>
<proteinExistence type="predicted"/>
<accession>A0A1Y5HJU0</accession>
<dbReference type="PANTHER" id="PTHR35370:SF1">
    <property type="entry name" value="TYPE VI SECRETION SYSTEM COMPONENT TSSF1"/>
    <property type="match status" value="1"/>
</dbReference>
<dbReference type="Pfam" id="PF05947">
    <property type="entry name" value="T6SS_TssF"/>
    <property type="match status" value="1"/>
</dbReference>
<dbReference type="AlphaFoldDB" id="A0A1Y5HJU0"/>
<organism evidence="1 2">
    <name type="scientific">Oleispira antarctica</name>
    <dbReference type="NCBI Taxonomy" id="188908"/>
    <lineage>
        <taxon>Bacteria</taxon>
        <taxon>Pseudomonadati</taxon>
        <taxon>Pseudomonadota</taxon>
        <taxon>Gammaproteobacteria</taxon>
        <taxon>Oceanospirillales</taxon>
        <taxon>Oceanospirillaceae</taxon>
        <taxon>Oleispira</taxon>
    </lineage>
</organism>
<dbReference type="Proteomes" id="UP000227088">
    <property type="component" value="Unassembled WGS sequence"/>
</dbReference>
<evidence type="ECO:0000313" key="1">
    <source>
        <dbReference type="EMBL" id="OUS35382.1"/>
    </source>
</evidence>
<dbReference type="EMBL" id="MABE01000689">
    <property type="protein sequence ID" value="OUS35382.1"/>
    <property type="molecule type" value="Genomic_DNA"/>
</dbReference>
<protein>
    <recommendedName>
        <fullName evidence="3">Type VI secretion system protein ImpG</fullName>
    </recommendedName>
</protein>
<sequence length="625" mass="70861">MNENFLKYYNKELRHIRETANEFSQQYPKIAGRLGIETLEVADPYVERLLEGFAFMAARVQLKIDAKHPELTQQLMNIIYPHYQAQTPSCAIVQFAPIAGEGSLLSGFDIEKHTQMWSRTGNDKQATPCQFRTSQNTTLWPIELTGAKYFSSNSALAAAGWHGPEKCKAGIRFQLSTQPGINFSQLPIDELVMHIAGEDDLPMKLYEQIFANGLGFIIKDKAKPESQGQFFSAEHIAQSGFEDEEALLPFPNRSFQGYRLLQEYFSFPKRFLFFKLTALQKFLEGFDGSDIEITVLLDKSQSELTTLTTLDQFKLFCSPAINLFNKNSERVRLEKGQYQYHISPDRTRPLDFEIYRVEKVSGYKSGAQASQDFLPFYGHKEHQQEHLSSGFFTTIRKPRSHSSKQKRLGARSNSYLGSEIHLSIVDSNNAPYQFDLKQLGLDLLCTNRDLPLHMPVGRGLTDFTLETGAPIESIKVITGPSTPIQAKPPSEISWQFINQLSLNYLSLCDSDEGADKLRQLLRLYSNPQDPSIEKQIEAIKSIRSKPVNRQLMFSDKVAYCRGLEIELTCDESGFEGQGLYLLGAVLEKFFSKYVSINSFTQTTLISTRRGKIHTWPPKVGGQPIL</sequence>